<accession>A0ABY8HW44</accession>
<reference evidence="1 2" key="1">
    <citation type="submission" date="2023-03" db="EMBL/GenBank/DDBJ databases">
        <title>Comparative genome and transcriptome analysis combination mining strategies for increasing vitamin B12 production of Ensifer adhaerens strain.</title>
        <authorList>
            <person name="Yongheng L."/>
        </authorList>
    </citation>
    <scope>NUCLEOTIDE SEQUENCE [LARGE SCALE GENOMIC DNA]</scope>
    <source>
        <strain evidence="1 2">Casida A-T305</strain>
        <plasmid evidence="1 2">unnamedB</plasmid>
    </source>
</reference>
<keyword evidence="1" id="KW-0614">Plasmid</keyword>
<name>A0ABY8HW44_ENSAD</name>
<keyword evidence="2" id="KW-1185">Reference proteome</keyword>
<dbReference type="RefSeq" id="WP_234798890.1">
    <property type="nucleotide sequence ID" value="NZ_CP030264.1"/>
</dbReference>
<organism evidence="1 2">
    <name type="scientific">Ensifer adhaerens</name>
    <name type="common">Sinorhizobium morelense</name>
    <dbReference type="NCBI Taxonomy" id="106592"/>
    <lineage>
        <taxon>Bacteria</taxon>
        <taxon>Pseudomonadati</taxon>
        <taxon>Pseudomonadota</taxon>
        <taxon>Alphaproteobacteria</taxon>
        <taxon>Hyphomicrobiales</taxon>
        <taxon>Rhizobiaceae</taxon>
        <taxon>Sinorhizobium/Ensifer group</taxon>
        <taxon>Ensifer</taxon>
    </lineage>
</organism>
<sequence length="39" mass="4338">MRKAIDILKSEIHQDMALLGVVAIDDIDGCFVVRPDRLA</sequence>
<dbReference type="Proteomes" id="UP001214094">
    <property type="component" value="Plasmid unnamedB"/>
</dbReference>
<evidence type="ECO:0000313" key="1">
    <source>
        <dbReference type="EMBL" id="WFP95544.1"/>
    </source>
</evidence>
<geneLocation type="plasmid" evidence="1 2">
    <name>unnamedB</name>
</geneLocation>
<evidence type="ECO:0000313" key="2">
    <source>
        <dbReference type="Proteomes" id="UP001214094"/>
    </source>
</evidence>
<gene>
    <name evidence="1" type="ORF">P4B07_34080</name>
</gene>
<dbReference type="EMBL" id="CP121310">
    <property type="protein sequence ID" value="WFP95544.1"/>
    <property type="molecule type" value="Genomic_DNA"/>
</dbReference>
<protein>
    <submittedName>
        <fullName evidence="1">Uncharacterized protein</fullName>
    </submittedName>
</protein>
<proteinExistence type="predicted"/>